<evidence type="ECO:0000313" key="5">
    <source>
        <dbReference type="EMBL" id="QDU36393.1"/>
    </source>
</evidence>
<dbReference type="InterPro" id="IPR017850">
    <property type="entry name" value="Alkaline_phosphatase_core_sf"/>
</dbReference>
<dbReference type="RefSeq" id="WP_145367059.1">
    <property type="nucleotide sequence ID" value="NZ_CP036275.1"/>
</dbReference>
<dbReference type="Gene3D" id="3.30.1120.10">
    <property type="match status" value="1"/>
</dbReference>
<keyword evidence="3" id="KW-0732">Signal</keyword>
<dbReference type="Proteomes" id="UP000320496">
    <property type="component" value="Chromosome"/>
</dbReference>
<evidence type="ECO:0000259" key="4">
    <source>
        <dbReference type="Pfam" id="PF00884"/>
    </source>
</evidence>
<dbReference type="KEGG" id="mri:Mal4_06790"/>
<keyword evidence="2 5" id="KW-0378">Hydrolase</keyword>
<feature type="domain" description="Sulfatase N-terminal" evidence="4">
    <location>
        <begin position="31"/>
        <end position="367"/>
    </location>
</feature>
<sequence precursor="true">MHRRSVTLTMLLLALLSPSPRVTARAADDRPNIIFVLTDDQAPTAAGFTGNPQLKTPHMDRIAREGATLTNAFVVTPVCSPSRASLVTSRYGSELEITDWINPRSEPELGLEPEQVTWIELLQQAGYATSLCGKWHLGTADRYHPTQQGYDHFMGIRDGGCPPKDPVLEIDGKQVKTSGFVVDTITDHALEFIDQHKDGPFLVSLHYREPHAAWLPTRNEDWLPYRDIDPVIPNPDFPLLDTEKVKRWTREYYASCASVDRNLGRVLGRLDELGIADNTVVVFTSDHGYHNGHHGLWYKGNAHWILTELPEQEWDHIPPRRRPNLFDQALRVPTAVRWPDRIAAGTVVDEVVSNLDWFPTLLAMAGVEIPADVNVRGRSIVPLLEGKEVDWDDDLYCEYSMHHGATTHMRGWRTPEWKLMIDFAHEGRAELYDLVNDPGETTNLIDSTEPRVVAARRTLEEKIRQRMAEIGDEVAAGR</sequence>
<evidence type="ECO:0000256" key="2">
    <source>
        <dbReference type="ARBA" id="ARBA00022801"/>
    </source>
</evidence>
<organism evidence="5 6">
    <name type="scientific">Maioricimonas rarisocia</name>
    <dbReference type="NCBI Taxonomy" id="2528026"/>
    <lineage>
        <taxon>Bacteria</taxon>
        <taxon>Pseudomonadati</taxon>
        <taxon>Planctomycetota</taxon>
        <taxon>Planctomycetia</taxon>
        <taxon>Planctomycetales</taxon>
        <taxon>Planctomycetaceae</taxon>
        <taxon>Maioricimonas</taxon>
    </lineage>
</organism>
<evidence type="ECO:0000256" key="1">
    <source>
        <dbReference type="ARBA" id="ARBA00008779"/>
    </source>
</evidence>
<gene>
    <name evidence="5" type="ORF">Mal4_06790</name>
</gene>
<name>A0A517Z1P5_9PLAN</name>
<dbReference type="GO" id="GO:0004065">
    <property type="term" value="F:arylsulfatase activity"/>
    <property type="evidence" value="ECO:0007669"/>
    <property type="project" value="UniProtKB-EC"/>
</dbReference>
<feature type="signal peptide" evidence="3">
    <location>
        <begin position="1"/>
        <end position="26"/>
    </location>
</feature>
<keyword evidence="6" id="KW-1185">Reference proteome</keyword>
<reference evidence="5 6" key="1">
    <citation type="submission" date="2019-02" db="EMBL/GenBank/DDBJ databases">
        <title>Deep-cultivation of Planctomycetes and their phenomic and genomic characterization uncovers novel biology.</title>
        <authorList>
            <person name="Wiegand S."/>
            <person name="Jogler M."/>
            <person name="Boedeker C."/>
            <person name="Pinto D."/>
            <person name="Vollmers J."/>
            <person name="Rivas-Marin E."/>
            <person name="Kohn T."/>
            <person name="Peeters S.H."/>
            <person name="Heuer A."/>
            <person name="Rast P."/>
            <person name="Oberbeckmann S."/>
            <person name="Bunk B."/>
            <person name="Jeske O."/>
            <person name="Meyerdierks A."/>
            <person name="Storesund J.E."/>
            <person name="Kallscheuer N."/>
            <person name="Luecker S."/>
            <person name="Lage O.M."/>
            <person name="Pohl T."/>
            <person name="Merkel B.J."/>
            <person name="Hornburger P."/>
            <person name="Mueller R.-W."/>
            <person name="Bruemmer F."/>
            <person name="Labrenz M."/>
            <person name="Spormann A.M."/>
            <person name="Op den Camp H."/>
            <person name="Overmann J."/>
            <person name="Amann R."/>
            <person name="Jetten M.S.M."/>
            <person name="Mascher T."/>
            <person name="Medema M.H."/>
            <person name="Devos D.P."/>
            <person name="Kaster A.-K."/>
            <person name="Ovreas L."/>
            <person name="Rohde M."/>
            <person name="Galperin M.Y."/>
            <person name="Jogler C."/>
        </authorList>
    </citation>
    <scope>NUCLEOTIDE SEQUENCE [LARGE SCALE GENOMIC DNA]</scope>
    <source>
        <strain evidence="5 6">Mal4</strain>
    </source>
</reference>
<dbReference type="InterPro" id="IPR050738">
    <property type="entry name" value="Sulfatase"/>
</dbReference>
<feature type="chain" id="PRO_5021697019" evidence="3">
    <location>
        <begin position="27"/>
        <end position="478"/>
    </location>
</feature>
<dbReference type="EC" id="3.1.6.1" evidence="5"/>
<comment type="similarity">
    <text evidence="1">Belongs to the sulfatase family.</text>
</comment>
<dbReference type="OrthoDB" id="237120at2"/>
<evidence type="ECO:0000313" key="6">
    <source>
        <dbReference type="Proteomes" id="UP000320496"/>
    </source>
</evidence>
<dbReference type="PANTHER" id="PTHR42693">
    <property type="entry name" value="ARYLSULFATASE FAMILY MEMBER"/>
    <property type="match status" value="1"/>
</dbReference>
<proteinExistence type="inferred from homology"/>
<dbReference type="InterPro" id="IPR000917">
    <property type="entry name" value="Sulfatase_N"/>
</dbReference>
<accession>A0A517Z1P5</accession>
<dbReference type="SUPFAM" id="SSF53649">
    <property type="entry name" value="Alkaline phosphatase-like"/>
    <property type="match status" value="1"/>
</dbReference>
<dbReference type="EMBL" id="CP036275">
    <property type="protein sequence ID" value="QDU36393.1"/>
    <property type="molecule type" value="Genomic_DNA"/>
</dbReference>
<dbReference type="Gene3D" id="3.40.720.10">
    <property type="entry name" value="Alkaline Phosphatase, subunit A"/>
    <property type="match status" value="1"/>
</dbReference>
<dbReference type="PANTHER" id="PTHR42693:SF53">
    <property type="entry name" value="ENDO-4-O-SULFATASE"/>
    <property type="match status" value="1"/>
</dbReference>
<evidence type="ECO:0000256" key="3">
    <source>
        <dbReference type="SAM" id="SignalP"/>
    </source>
</evidence>
<dbReference type="Pfam" id="PF00884">
    <property type="entry name" value="Sulfatase"/>
    <property type="match status" value="1"/>
</dbReference>
<protein>
    <submittedName>
        <fullName evidence="5">Arylsulfatase</fullName>
        <ecNumber evidence="5">3.1.6.1</ecNumber>
    </submittedName>
</protein>
<dbReference type="AlphaFoldDB" id="A0A517Z1P5"/>